<evidence type="ECO:0000313" key="5">
    <source>
        <dbReference type="Proteomes" id="UP000266677"/>
    </source>
</evidence>
<name>A0A3A4K9T9_9NOCA</name>
<accession>A0A3A4K9T9</accession>
<keyword evidence="2" id="KW-0597">Phosphoprotein</keyword>
<dbReference type="Proteomes" id="UP000266677">
    <property type="component" value="Unassembled WGS sequence"/>
</dbReference>
<proteinExistence type="predicted"/>
<sequence>MSAPEEIEQWVGRTCGDLGLSVVDGATDFFEIGGTSLTATRLIARAEERFGVDALPPEDLYERSTIHQIAETIAKHRGDIAE</sequence>
<dbReference type="InterPro" id="IPR009081">
    <property type="entry name" value="PP-bd_ACP"/>
</dbReference>
<protein>
    <submittedName>
        <fullName evidence="4">Acyl carrier protein</fullName>
    </submittedName>
</protein>
<organism evidence="4 5">
    <name type="scientific">Nocardia panacis</name>
    <dbReference type="NCBI Taxonomy" id="2340916"/>
    <lineage>
        <taxon>Bacteria</taxon>
        <taxon>Bacillati</taxon>
        <taxon>Actinomycetota</taxon>
        <taxon>Actinomycetes</taxon>
        <taxon>Mycobacteriales</taxon>
        <taxon>Nocardiaceae</taxon>
        <taxon>Nocardia</taxon>
    </lineage>
</organism>
<dbReference type="Pfam" id="PF00550">
    <property type="entry name" value="PP-binding"/>
    <property type="match status" value="1"/>
</dbReference>
<dbReference type="SUPFAM" id="SSF47336">
    <property type="entry name" value="ACP-like"/>
    <property type="match status" value="1"/>
</dbReference>
<dbReference type="InterPro" id="IPR036736">
    <property type="entry name" value="ACP-like_sf"/>
</dbReference>
<evidence type="ECO:0000313" key="4">
    <source>
        <dbReference type="EMBL" id="RJO69222.1"/>
    </source>
</evidence>
<feature type="domain" description="Carrier" evidence="3">
    <location>
        <begin position="1"/>
        <end position="77"/>
    </location>
</feature>
<dbReference type="SMART" id="SM00823">
    <property type="entry name" value="PKS_PP"/>
    <property type="match status" value="1"/>
</dbReference>
<reference evidence="4 5" key="1">
    <citation type="submission" date="2018-09" db="EMBL/GenBank/DDBJ databases">
        <title>YIM PH21274 draft genome.</title>
        <authorList>
            <person name="Miao C."/>
        </authorList>
    </citation>
    <scope>NUCLEOTIDE SEQUENCE [LARGE SCALE GENOMIC DNA]</scope>
    <source>
        <strain evidence="4 5">YIM PH 21724</strain>
    </source>
</reference>
<evidence type="ECO:0000256" key="1">
    <source>
        <dbReference type="ARBA" id="ARBA00022450"/>
    </source>
</evidence>
<dbReference type="RefSeq" id="WP_120044804.1">
    <property type="nucleotide sequence ID" value="NZ_QZFU01000045.1"/>
</dbReference>
<evidence type="ECO:0000256" key="2">
    <source>
        <dbReference type="ARBA" id="ARBA00022553"/>
    </source>
</evidence>
<keyword evidence="5" id="KW-1185">Reference proteome</keyword>
<comment type="caution">
    <text evidence="4">The sequence shown here is derived from an EMBL/GenBank/DDBJ whole genome shotgun (WGS) entry which is preliminary data.</text>
</comment>
<dbReference type="PROSITE" id="PS50075">
    <property type="entry name" value="CARRIER"/>
    <property type="match status" value="1"/>
</dbReference>
<dbReference type="EMBL" id="QZFU01000045">
    <property type="protein sequence ID" value="RJO69222.1"/>
    <property type="molecule type" value="Genomic_DNA"/>
</dbReference>
<dbReference type="AlphaFoldDB" id="A0A3A4K9T9"/>
<evidence type="ECO:0000259" key="3">
    <source>
        <dbReference type="PROSITE" id="PS50075"/>
    </source>
</evidence>
<dbReference type="GO" id="GO:0031177">
    <property type="term" value="F:phosphopantetheine binding"/>
    <property type="evidence" value="ECO:0007669"/>
    <property type="project" value="InterPro"/>
</dbReference>
<gene>
    <name evidence="4" type="ORF">D5S18_31725</name>
</gene>
<dbReference type="OrthoDB" id="5147973at2"/>
<dbReference type="InterPro" id="IPR020806">
    <property type="entry name" value="PKS_PP-bd"/>
</dbReference>
<dbReference type="Gene3D" id="1.10.1200.10">
    <property type="entry name" value="ACP-like"/>
    <property type="match status" value="1"/>
</dbReference>
<keyword evidence="1" id="KW-0596">Phosphopantetheine</keyword>